<proteinExistence type="inferred from homology"/>
<evidence type="ECO:0000256" key="5">
    <source>
        <dbReference type="ARBA" id="ARBA00023049"/>
    </source>
</evidence>
<comment type="cofactor">
    <cofactor evidence="6">
        <name>Zn(2+)</name>
        <dbReference type="ChEBI" id="CHEBI:29105"/>
    </cofactor>
    <text evidence="6">Binds 1 zinc ion per subunit.</text>
</comment>
<evidence type="ECO:0000256" key="2">
    <source>
        <dbReference type="ARBA" id="ARBA00022723"/>
    </source>
</evidence>
<keyword evidence="1 6" id="KW-0645">Protease</keyword>
<dbReference type="GO" id="GO:0046872">
    <property type="term" value="F:metal ion binding"/>
    <property type="evidence" value="ECO:0007669"/>
    <property type="project" value="UniProtKB-KW"/>
</dbReference>
<dbReference type="GO" id="GO:0051603">
    <property type="term" value="P:proteolysis involved in protein catabolic process"/>
    <property type="evidence" value="ECO:0007669"/>
    <property type="project" value="TreeGrafter"/>
</dbReference>
<evidence type="ECO:0000256" key="6">
    <source>
        <dbReference type="RuleBase" id="RU003983"/>
    </source>
</evidence>
<dbReference type="PANTHER" id="PTHR22726:SF1">
    <property type="entry name" value="METALLOENDOPEPTIDASE OMA1, MITOCHONDRIAL"/>
    <property type="match status" value="1"/>
</dbReference>
<dbReference type="Proteomes" id="UP000631114">
    <property type="component" value="Unassembled WGS sequence"/>
</dbReference>
<reference evidence="8 9" key="1">
    <citation type="submission" date="2020-10" db="EMBL/GenBank/DDBJ databases">
        <title>The Coptis chinensis genome and diversification of protoberbering-type alkaloids.</title>
        <authorList>
            <person name="Wang B."/>
            <person name="Shu S."/>
            <person name="Song C."/>
            <person name="Liu Y."/>
        </authorList>
    </citation>
    <scope>NUCLEOTIDE SEQUENCE [LARGE SCALE GENOMIC DNA]</scope>
    <source>
        <strain evidence="8">HL-2020</strain>
        <tissue evidence="8">Leaf</tissue>
    </source>
</reference>
<keyword evidence="4 6" id="KW-0862">Zinc</keyword>
<organism evidence="8 9">
    <name type="scientific">Coptis chinensis</name>
    <dbReference type="NCBI Taxonomy" id="261450"/>
    <lineage>
        <taxon>Eukaryota</taxon>
        <taxon>Viridiplantae</taxon>
        <taxon>Streptophyta</taxon>
        <taxon>Embryophyta</taxon>
        <taxon>Tracheophyta</taxon>
        <taxon>Spermatophyta</taxon>
        <taxon>Magnoliopsida</taxon>
        <taxon>Ranunculales</taxon>
        <taxon>Ranunculaceae</taxon>
        <taxon>Coptidoideae</taxon>
        <taxon>Coptis</taxon>
    </lineage>
</organism>
<dbReference type="GO" id="GO:0004222">
    <property type="term" value="F:metalloendopeptidase activity"/>
    <property type="evidence" value="ECO:0007669"/>
    <property type="project" value="InterPro"/>
</dbReference>
<sequence>MQEKLLANSWLEERKTKYKGKLLDEKDPHSVRAKLILKNIIQGLEKEVKRNPNSNASGFNHYDEFNWNILVVDELAINASAMAGGTIFILSGTLEVLTDGEVATLIGHEVAHVVARHLFESPRSLSSRRKQELEADYIGLLLMASAGYNPRVAPEYFRKISSMYPDSKGDHEHPSSEERANLLSQAHVMEQALTIYKESWSEYFVNLVFKRKA</sequence>
<evidence type="ECO:0000256" key="4">
    <source>
        <dbReference type="ARBA" id="ARBA00022833"/>
    </source>
</evidence>
<protein>
    <recommendedName>
        <fullName evidence="7">Peptidase M48 domain-containing protein</fullName>
    </recommendedName>
</protein>
<evidence type="ECO:0000313" key="9">
    <source>
        <dbReference type="Proteomes" id="UP000631114"/>
    </source>
</evidence>
<dbReference type="Gene3D" id="3.30.2010.10">
    <property type="entry name" value="Metalloproteases ('zincins'), catalytic domain"/>
    <property type="match status" value="1"/>
</dbReference>
<keyword evidence="2" id="KW-0479">Metal-binding</keyword>
<evidence type="ECO:0000256" key="3">
    <source>
        <dbReference type="ARBA" id="ARBA00022801"/>
    </source>
</evidence>
<dbReference type="EMBL" id="JADFTS010000006">
    <property type="protein sequence ID" value="KAF9602810.1"/>
    <property type="molecule type" value="Genomic_DNA"/>
</dbReference>
<keyword evidence="5 6" id="KW-0482">Metalloprotease</keyword>
<keyword evidence="9" id="KW-1185">Reference proteome</keyword>
<name>A0A835HL38_9MAGN</name>
<feature type="domain" description="Peptidase M48" evidence="7">
    <location>
        <begin position="55"/>
        <end position="120"/>
    </location>
</feature>
<dbReference type="GO" id="GO:0016020">
    <property type="term" value="C:membrane"/>
    <property type="evidence" value="ECO:0007669"/>
    <property type="project" value="TreeGrafter"/>
</dbReference>
<evidence type="ECO:0000256" key="1">
    <source>
        <dbReference type="ARBA" id="ARBA00022670"/>
    </source>
</evidence>
<dbReference type="InterPro" id="IPR001915">
    <property type="entry name" value="Peptidase_M48"/>
</dbReference>
<dbReference type="PANTHER" id="PTHR22726">
    <property type="entry name" value="METALLOENDOPEPTIDASE OMA1"/>
    <property type="match status" value="1"/>
</dbReference>
<comment type="caution">
    <text evidence="8">The sequence shown here is derived from an EMBL/GenBank/DDBJ whole genome shotgun (WGS) entry which is preliminary data.</text>
</comment>
<dbReference type="Pfam" id="PF01435">
    <property type="entry name" value="Peptidase_M48"/>
    <property type="match status" value="2"/>
</dbReference>
<evidence type="ECO:0000259" key="7">
    <source>
        <dbReference type="Pfam" id="PF01435"/>
    </source>
</evidence>
<comment type="similarity">
    <text evidence="6">Belongs to the peptidase M48 family.</text>
</comment>
<accession>A0A835HL38</accession>
<feature type="domain" description="Peptidase M48" evidence="7">
    <location>
        <begin position="124"/>
        <end position="185"/>
    </location>
</feature>
<dbReference type="InterPro" id="IPR051156">
    <property type="entry name" value="Mito/Outer_Membr_Metalloprot"/>
</dbReference>
<dbReference type="AlphaFoldDB" id="A0A835HL38"/>
<evidence type="ECO:0000313" key="8">
    <source>
        <dbReference type="EMBL" id="KAF9602810.1"/>
    </source>
</evidence>
<dbReference type="OrthoDB" id="7464992at2759"/>
<gene>
    <name evidence="8" type="ORF">IFM89_031579</name>
</gene>
<keyword evidence="3 6" id="KW-0378">Hydrolase</keyword>